<proteinExistence type="predicted"/>
<name>A0A9Q0BU04_9MUSC</name>
<keyword evidence="3" id="KW-1185">Reference proteome</keyword>
<dbReference type="EMBL" id="JAMKOV010000002">
    <property type="protein sequence ID" value="KAI8043759.1"/>
    <property type="molecule type" value="Genomic_DNA"/>
</dbReference>
<gene>
    <name evidence="2" type="ORF">M5D96_005097</name>
</gene>
<dbReference type="AlphaFoldDB" id="A0A9Q0BU04"/>
<accession>A0A9Q0BU04</accession>
<evidence type="ECO:0000313" key="2">
    <source>
        <dbReference type="EMBL" id="KAI8043759.1"/>
    </source>
</evidence>
<reference evidence="2" key="1">
    <citation type="journal article" date="2023" name="Genome Biol. Evol.">
        <title>Long-read-based Genome Assembly of Drosophila gunungcola Reveals Fewer Chemosensory Genes in Flower-breeding Species.</title>
        <authorList>
            <person name="Negi A."/>
            <person name="Liao B.Y."/>
            <person name="Yeh S.D."/>
        </authorList>
    </citation>
    <scope>NUCLEOTIDE SEQUENCE</scope>
    <source>
        <strain evidence="2">Sukarami</strain>
    </source>
</reference>
<protein>
    <submittedName>
        <fullName evidence="2">Uncharacterized protein</fullName>
    </submittedName>
</protein>
<feature type="chain" id="PRO_5040339173" evidence="1">
    <location>
        <begin position="27"/>
        <end position="104"/>
    </location>
</feature>
<dbReference type="OrthoDB" id="7881543at2759"/>
<keyword evidence="1" id="KW-0732">Signal</keyword>
<organism evidence="2 3">
    <name type="scientific">Drosophila gunungcola</name>
    <name type="common">fruit fly</name>
    <dbReference type="NCBI Taxonomy" id="103775"/>
    <lineage>
        <taxon>Eukaryota</taxon>
        <taxon>Metazoa</taxon>
        <taxon>Ecdysozoa</taxon>
        <taxon>Arthropoda</taxon>
        <taxon>Hexapoda</taxon>
        <taxon>Insecta</taxon>
        <taxon>Pterygota</taxon>
        <taxon>Neoptera</taxon>
        <taxon>Endopterygota</taxon>
        <taxon>Diptera</taxon>
        <taxon>Brachycera</taxon>
        <taxon>Muscomorpha</taxon>
        <taxon>Ephydroidea</taxon>
        <taxon>Drosophilidae</taxon>
        <taxon>Drosophila</taxon>
        <taxon>Sophophora</taxon>
    </lineage>
</organism>
<dbReference type="Proteomes" id="UP001059596">
    <property type="component" value="Unassembled WGS sequence"/>
</dbReference>
<evidence type="ECO:0000313" key="3">
    <source>
        <dbReference type="Proteomes" id="UP001059596"/>
    </source>
</evidence>
<feature type="signal peptide" evidence="1">
    <location>
        <begin position="1"/>
        <end position="26"/>
    </location>
</feature>
<evidence type="ECO:0000256" key="1">
    <source>
        <dbReference type="SAM" id="SignalP"/>
    </source>
</evidence>
<comment type="caution">
    <text evidence="2">The sequence shown here is derived from an EMBL/GenBank/DDBJ whole genome shotgun (WGS) entry which is preliminary data.</text>
</comment>
<sequence length="104" mass="11708">MNTSPSTACGWMVFLPLVLMQQDTQTANWQAQIELELQEQPEPDKLAYCRALQQQQKLRISLQTTGCAAILNNQLAVTGEMLLETQPRCWPGWGLFGGRCRKLA</sequence>